<proteinExistence type="predicted"/>
<sequence>MMQGNEMCILNKPVNYHHDDIVVEGLSAPPTDESCNAAITFCLMPTSFPKTLHHSTDESCNAVITRLGKEKTRPDNPVPARTRLVNNTKYKSPLPSMKVESLKYSAQKHQHDPPLIKHQLPGSYCLACIV</sequence>
<accession>A0AAV3PA65</accession>
<organism evidence="1 2">
    <name type="scientific">Lithospermum erythrorhizon</name>
    <name type="common">Purple gromwell</name>
    <name type="synonym">Lithospermum officinale var. erythrorhizon</name>
    <dbReference type="NCBI Taxonomy" id="34254"/>
    <lineage>
        <taxon>Eukaryota</taxon>
        <taxon>Viridiplantae</taxon>
        <taxon>Streptophyta</taxon>
        <taxon>Embryophyta</taxon>
        <taxon>Tracheophyta</taxon>
        <taxon>Spermatophyta</taxon>
        <taxon>Magnoliopsida</taxon>
        <taxon>eudicotyledons</taxon>
        <taxon>Gunneridae</taxon>
        <taxon>Pentapetalae</taxon>
        <taxon>asterids</taxon>
        <taxon>lamiids</taxon>
        <taxon>Boraginales</taxon>
        <taxon>Boraginaceae</taxon>
        <taxon>Boraginoideae</taxon>
        <taxon>Lithospermeae</taxon>
        <taxon>Lithospermum</taxon>
    </lineage>
</organism>
<dbReference type="AlphaFoldDB" id="A0AAV3PA65"/>
<dbReference type="Proteomes" id="UP001454036">
    <property type="component" value="Unassembled WGS sequence"/>
</dbReference>
<name>A0AAV3PA65_LITER</name>
<protein>
    <submittedName>
        <fullName evidence="1">Uncharacterized protein</fullName>
    </submittedName>
</protein>
<evidence type="ECO:0000313" key="2">
    <source>
        <dbReference type="Proteomes" id="UP001454036"/>
    </source>
</evidence>
<reference evidence="1 2" key="1">
    <citation type="submission" date="2024-01" db="EMBL/GenBank/DDBJ databases">
        <title>The complete chloroplast genome sequence of Lithospermum erythrorhizon: insights into the phylogenetic relationship among Boraginaceae species and the maternal lineages of purple gromwells.</title>
        <authorList>
            <person name="Okada T."/>
            <person name="Watanabe K."/>
        </authorList>
    </citation>
    <scope>NUCLEOTIDE SEQUENCE [LARGE SCALE GENOMIC DNA]</scope>
</reference>
<gene>
    <name evidence="1" type="ORF">LIER_07670</name>
</gene>
<keyword evidence="2" id="KW-1185">Reference proteome</keyword>
<dbReference type="EMBL" id="BAABME010001190">
    <property type="protein sequence ID" value="GAA0148148.1"/>
    <property type="molecule type" value="Genomic_DNA"/>
</dbReference>
<comment type="caution">
    <text evidence="1">The sequence shown here is derived from an EMBL/GenBank/DDBJ whole genome shotgun (WGS) entry which is preliminary data.</text>
</comment>
<evidence type="ECO:0000313" key="1">
    <source>
        <dbReference type="EMBL" id="GAA0148148.1"/>
    </source>
</evidence>